<evidence type="ECO:0000313" key="1">
    <source>
        <dbReference type="Proteomes" id="UP000050741"/>
    </source>
</evidence>
<protein>
    <submittedName>
        <fullName evidence="2">Ion_trans domain-containing protein</fullName>
    </submittedName>
</protein>
<name>A0A183CRJ7_GLOPA</name>
<proteinExistence type="predicted"/>
<sequence>MARLVDKWTCWYGCHVTEGAYKMAWIFTIVNILG</sequence>
<accession>A0A183CRJ7</accession>
<evidence type="ECO:0000313" key="2">
    <source>
        <dbReference type="WBParaSite" id="GPLIN_001550500"/>
    </source>
</evidence>
<dbReference type="AlphaFoldDB" id="A0A183CRJ7"/>
<dbReference type="WBParaSite" id="GPLIN_001550500">
    <property type="protein sequence ID" value="GPLIN_001550500"/>
    <property type="gene ID" value="GPLIN_001550500"/>
</dbReference>
<organism evidence="1 2">
    <name type="scientific">Globodera pallida</name>
    <name type="common">Potato cyst nematode worm</name>
    <name type="synonym">Heterodera pallida</name>
    <dbReference type="NCBI Taxonomy" id="36090"/>
    <lineage>
        <taxon>Eukaryota</taxon>
        <taxon>Metazoa</taxon>
        <taxon>Ecdysozoa</taxon>
        <taxon>Nematoda</taxon>
        <taxon>Chromadorea</taxon>
        <taxon>Rhabditida</taxon>
        <taxon>Tylenchina</taxon>
        <taxon>Tylenchomorpha</taxon>
        <taxon>Tylenchoidea</taxon>
        <taxon>Heteroderidae</taxon>
        <taxon>Heteroderinae</taxon>
        <taxon>Globodera</taxon>
    </lineage>
</organism>
<keyword evidence="1" id="KW-1185">Reference proteome</keyword>
<reference evidence="1" key="1">
    <citation type="submission" date="2014-05" db="EMBL/GenBank/DDBJ databases">
        <title>The genome and life-stage specific transcriptomes of Globodera pallida elucidate key aspects of plant parasitism by a cyst nematode.</title>
        <authorList>
            <person name="Cotton J.A."/>
            <person name="Lilley C.J."/>
            <person name="Jones L.M."/>
            <person name="Kikuchi T."/>
            <person name="Reid A.J."/>
            <person name="Thorpe P."/>
            <person name="Tsai I.J."/>
            <person name="Beasley H."/>
            <person name="Blok V."/>
            <person name="Cock P.J.A."/>
            <person name="Van den Akker S.E."/>
            <person name="Holroyd N."/>
            <person name="Hunt M."/>
            <person name="Mantelin S."/>
            <person name="Naghra H."/>
            <person name="Pain A."/>
            <person name="Palomares-Rius J.E."/>
            <person name="Zarowiecki M."/>
            <person name="Berriman M."/>
            <person name="Jones J.T."/>
            <person name="Urwin P.E."/>
        </authorList>
    </citation>
    <scope>NUCLEOTIDE SEQUENCE [LARGE SCALE GENOMIC DNA]</scope>
    <source>
        <strain evidence="1">Lindley</strain>
    </source>
</reference>
<dbReference type="Proteomes" id="UP000050741">
    <property type="component" value="Unassembled WGS sequence"/>
</dbReference>
<reference evidence="2" key="2">
    <citation type="submission" date="2016-06" db="UniProtKB">
        <authorList>
            <consortium name="WormBaseParasite"/>
        </authorList>
    </citation>
    <scope>IDENTIFICATION</scope>
</reference>